<evidence type="ECO:0000256" key="4">
    <source>
        <dbReference type="ARBA" id="ARBA00022837"/>
    </source>
</evidence>
<dbReference type="Proteomes" id="UP000007879">
    <property type="component" value="Unassembled WGS sequence"/>
</dbReference>
<dbReference type="InterPro" id="IPR028146">
    <property type="entry name" value="PRKCSH_N"/>
</dbReference>
<feature type="signal peptide" evidence="8">
    <location>
        <begin position="1"/>
        <end position="25"/>
    </location>
</feature>
<evidence type="ECO:0000256" key="6">
    <source>
        <dbReference type="SAM" id="Coils"/>
    </source>
</evidence>
<dbReference type="PANTHER" id="PTHR12630:SF1">
    <property type="entry name" value="GLUCOSIDASE 2 SUBUNIT BETA"/>
    <property type="match status" value="1"/>
</dbReference>
<keyword evidence="4" id="KW-0106">Calcium</keyword>
<feature type="region of interest" description="Disordered" evidence="7">
    <location>
        <begin position="295"/>
        <end position="350"/>
    </location>
</feature>
<protein>
    <recommendedName>
        <fullName evidence="1">Glucosidase 2 subunit beta</fullName>
    </recommendedName>
</protein>
<dbReference type="InterPro" id="IPR036607">
    <property type="entry name" value="PRKCSH"/>
</dbReference>
<dbReference type="PANTHER" id="PTHR12630">
    <property type="entry name" value="N-LINKED OLIGOSACCHARIDE PROCESSING"/>
    <property type="match status" value="1"/>
</dbReference>
<sequence length="479" mass="54797">MVLGCGEKMALFYFCLLFLSGSSLATSIHGVSLEKASFYVPGKSFTCLDGSDTIPFKYVNDDYCDCADGSDEPGTSACPDNLFYCPNKGHKASYLLSSRVNDKICDCCDGSDEWGTDTACTNTCEEMGRAAKAELQRRFETHAQGYEKMLEYSRQGEEKKSEYQKELEQYENDIGVIESEIETLRQAKDDAEDPETKAKDEHKNKWEESINTHKAAKREVEAKKMFTLLDADSDGRVTTQEVMNHSELDDNGDNVVTLEEANHYLDEAESVDFETFLERVWDAMAANIAKREEERLDAERAKKEEEKAQRENEEGDEKKDEDDDDDEEDDEDNGDNKDQDSPPSVMPPYDEETQKLIETADKARKDLEEAESRKRDIEGKRNERQKYLNIDFGDNQQFAPLYQQCYEFTDREYTYKLCMFDKVTQRNKNGGSETRLGEWDKWDGPPHTSVHSVMRYSNGEKCWNGPNRSTLVTLVCGVE</sequence>
<keyword evidence="6" id="KW-0175">Coiled coil</keyword>
<feature type="coiled-coil region" evidence="6">
    <location>
        <begin position="353"/>
        <end position="380"/>
    </location>
</feature>
<feature type="compositionally biased region" description="Basic and acidic residues" evidence="7">
    <location>
        <begin position="295"/>
        <end position="318"/>
    </location>
</feature>
<keyword evidence="3" id="KW-0256">Endoplasmic reticulum</keyword>
<dbReference type="GO" id="GO:0017177">
    <property type="term" value="C:glucosidase II complex"/>
    <property type="evidence" value="ECO:0007669"/>
    <property type="project" value="TreeGrafter"/>
</dbReference>
<dbReference type="EnsemblMetazoa" id="XM_020006984.1">
    <property type="protein sequence ID" value="XP_019862543.1"/>
    <property type="gene ID" value="LOC100636558"/>
</dbReference>
<evidence type="ECO:0000259" key="9">
    <source>
        <dbReference type="PROSITE" id="PS50222"/>
    </source>
</evidence>
<organism evidence="11 12">
    <name type="scientific">Amphimedon queenslandica</name>
    <name type="common">Sponge</name>
    <dbReference type="NCBI Taxonomy" id="400682"/>
    <lineage>
        <taxon>Eukaryota</taxon>
        <taxon>Metazoa</taxon>
        <taxon>Porifera</taxon>
        <taxon>Demospongiae</taxon>
        <taxon>Heteroscleromorpha</taxon>
        <taxon>Haplosclerida</taxon>
        <taxon>Niphatidae</taxon>
        <taxon>Amphimedon</taxon>
    </lineage>
</organism>
<dbReference type="Gene3D" id="2.70.130.10">
    <property type="entry name" value="Mannose-6-phosphate receptor binding domain"/>
    <property type="match status" value="1"/>
</dbReference>
<dbReference type="InterPro" id="IPR002048">
    <property type="entry name" value="EF_hand_dom"/>
</dbReference>
<feature type="domain" description="MRH" evidence="10">
    <location>
        <begin position="403"/>
        <end position="479"/>
    </location>
</feature>
<dbReference type="SUPFAM" id="SSF50911">
    <property type="entry name" value="Mannose 6-phosphate receptor domain"/>
    <property type="match status" value="1"/>
</dbReference>
<evidence type="ECO:0000256" key="7">
    <source>
        <dbReference type="SAM" id="MobiDB-lite"/>
    </source>
</evidence>
<dbReference type="GO" id="GO:0006491">
    <property type="term" value="P:N-glycan processing"/>
    <property type="evidence" value="ECO:0007669"/>
    <property type="project" value="TreeGrafter"/>
</dbReference>
<evidence type="ECO:0000256" key="3">
    <source>
        <dbReference type="ARBA" id="ARBA00022824"/>
    </source>
</evidence>
<dbReference type="InterPro" id="IPR011992">
    <property type="entry name" value="EF-hand-dom_pair"/>
</dbReference>
<evidence type="ECO:0000313" key="12">
    <source>
        <dbReference type="Proteomes" id="UP000007879"/>
    </source>
</evidence>
<evidence type="ECO:0000256" key="1">
    <source>
        <dbReference type="ARBA" id="ARBA00022387"/>
    </source>
</evidence>
<name>A0AAN0K050_AMPQE</name>
<dbReference type="GeneID" id="100636558"/>
<dbReference type="InterPro" id="IPR009011">
    <property type="entry name" value="Man6P_isomerase_rcpt-bd_dom_sf"/>
</dbReference>
<reference evidence="11" key="2">
    <citation type="submission" date="2024-06" db="UniProtKB">
        <authorList>
            <consortium name="EnsemblMetazoa"/>
        </authorList>
    </citation>
    <scope>IDENTIFICATION</scope>
</reference>
<dbReference type="PROSITE" id="PS51914">
    <property type="entry name" value="MRH"/>
    <property type="match status" value="1"/>
</dbReference>
<evidence type="ECO:0000256" key="5">
    <source>
        <dbReference type="ARBA" id="ARBA00023157"/>
    </source>
</evidence>
<dbReference type="SUPFAM" id="SSF47473">
    <property type="entry name" value="EF-hand"/>
    <property type="match status" value="1"/>
</dbReference>
<keyword evidence="5" id="KW-1015">Disulfide bond</keyword>
<reference evidence="12" key="1">
    <citation type="journal article" date="2010" name="Nature">
        <title>The Amphimedon queenslandica genome and the evolution of animal complexity.</title>
        <authorList>
            <person name="Srivastava M."/>
            <person name="Simakov O."/>
            <person name="Chapman J."/>
            <person name="Fahey B."/>
            <person name="Gauthier M.E."/>
            <person name="Mitros T."/>
            <person name="Richards G.S."/>
            <person name="Conaco C."/>
            <person name="Dacre M."/>
            <person name="Hellsten U."/>
            <person name="Larroux C."/>
            <person name="Putnam N.H."/>
            <person name="Stanke M."/>
            <person name="Adamska M."/>
            <person name="Darling A."/>
            <person name="Degnan S.M."/>
            <person name="Oakley T.H."/>
            <person name="Plachetzki D.C."/>
            <person name="Zhai Y."/>
            <person name="Adamski M."/>
            <person name="Calcino A."/>
            <person name="Cummins S.F."/>
            <person name="Goodstein D.M."/>
            <person name="Harris C."/>
            <person name="Jackson D.J."/>
            <person name="Leys S.P."/>
            <person name="Shu S."/>
            <person name="Woodcroft B.J."/>
            <person name="Vervoort M."/>
            <person name="Kosik K.S."/>
            <person name="Manning G."/>
            <person name="Degnan B.M."/>
            <person name="Rokhsar D.S."/>
        </authorList>
    </citation>
    <scope>NUCLEOTIDE SEQUENCE [LARGE SCALE GENOMIC DNA]</scope>
</reference>
<dbReference type="InterPro" id="IPR044865">
    <property type="entry name" value="MRH_dom"/>
</dbReference>
<feature type="domain" description="EF-hand" evidence="9">
    <location>
        <begin position="217"/>
        <end position="252"/>
    </location>
</feature>
<dbReference type="InterPro" id="IPR018247">
    <property type="entry name" value="EF_Hand_1_Ca_BS"/>
</dbReference>
<dbReference type="InterPro" id="IPR036055">
    <property type="entry name" value="LDL_receptor-like_sf"/>
</dbReference>
<dbReference type="KEGG" id="aqu:100636558"/>
<dbReference type="GO" id="GO:0005509">
    <property type="term" value="F:calcium ion binding"/>
    <property type="evidence" value="ECO:0007669"/>
    <property type="project" value="InterPro"/>
</dbReference>
<dbReference type="RefSeq" id="XP_019862543.1">
    <property type="nucleotide sequence ID" value="XM_020006984.1"/>
</dbReference>
<accession>A0AAN0K050</accession>
<feature type="region of interest" description="Disordered" evidence="7">
    <location>
        <begin position="185"/>
        <end position="206"/>
    </location>
</feature>
<evidence type="ECO:0000256" key="2">
    <source>
        <dbReference type="ARBA" id="ARBA00022729"/>
    </source>
</evidence>
<keyword evidence="12" id="KW-1185">Reference proteome</keyword>
<dbReference type="InterPro" id="IPR039794">
    <property type="entry name" value="Gtb1-like"/>
</dbReference>
<dbReference type="AlphaFoldDB" id="A0AAN0K050"/>
<keyword evidence="2 8" id="KW-0732">Signal</keyword>
<dbReference type="PROSITE" id="PS00018">
    <property type="entry name" value="EF_HAND_1"/>
    <property type="match status" value="1"/>
</dbReference>
<feature type="compositionally biased region" description="Acidic residues" evidence="7">
    <location>
        <begin position="319"/>
        <end position="333"/>
    </location>
</feature>
<evidence type="ECO:0000259" key="10">
    <source>
        <dbReference type="PROSITE" id="PS51914"/>
    </source>
</evidence>
<dbReference type="Pfam" id="PF12999">
    <property type="entry name" value="PRKCSH-like"/>
    <property type="match status" value="1"/>
</dbReference>
<feature type="chain" id="PRO_5043053833" description="Glucosidase 2 subunit beta" evidence="8">
    <location>
        <begin position="26"/>
        <end position="479"/>
    </location>
</feature>
<dbReference type="Pfam" id="PF13015">
    <property type="entry name" value="PRKCSH_1"/>
    <property type="match status" value="1"/>
</dbReference>
<dbReference type="Gene3D" id="1.10.238.10">
    <property type="entry name" value="EF-hand"/>
    <property type="match status" value="1"/>
</dbReference>
<evidence type="ECO:0000256" key="8">
    <source>
        <dbReference type="SAM" id="SignalP"/>
    </source>
</evidence>
<dbReference type="Gene3D" id="4.10.400.10">
    <property type="entry name" value="Low-density Lipoprotein Receptor"/>
    <property type="match status" value="1"/>
</dbReference>
<evidence type="ECO:0000313" key="11">
    <source>
        <dbReference type="EnsemblMetazoa" id="XP_019862543.1"/>
    </source>
</evidence>
<dbReference type="PROSITE" id="PS50222">
    <property type="entry name" value="EF_HAND_2"/>
    <property type="match status" value="1"/>
</dbReference>
<proteinExistence type="predicted"/>